<dbReference type="NCBIfam" id="TIGR00681">
    <property type="entry name" value="kdpC"/>
    <property type="match status" value="1"/>
</dbReference>
<gene>
    <name evidence="11 12" type="primary">kdpC</name>
    <name evidence="12" type="ORF">HMPREF0645_2806</name>
</gene>
<comment type="similarity">
    <text evidence="11">Belongs to the KdpC family.</text>
</comment>
<comment type="subunit">
    <text evidence="11">The system is composed of three essential subunits: KdpA, KdpB and KdpC.</text>
</comment>
<dbReference type="PANTHER" id="PTHR30042:SF2">
    <property type="entry name" value="POTASSIUM-TRANSPORTING ATPASE KDPC SUBUNIT"/>
    <property type="match status" value="1"/>
</dbReference>
<organism evidence="12 13">
    <name type="scientific">Hallella bergensis DSM 17361</name>
    <dbReference type="NCBI Taxonomy" id="585502"/>
    <lineage>
        <taxon>Bacteria</taxon>
        <taxon>Pseudomonadati</taxon>
        <taxon>Bacteroidota</taxon>
        <taxon>Bacteroidia</taxon>
        <taxon>Bacteroidales</taxon>
        <taxon>Prevotellaceae</taxon>
        <taxon>Hallella</taxon>
    </lineage>
</organism>
<evidence type="ECO:0000313" key="13">
    <source>
        <dbReference type="Proteomes" id="UP000003160"/>
    </source>
</evidence>
<dbReference type="GO" id="GO:0016787">
    <property type="term" value="F:hydrolase activity"/>
    <property type="evidence" value="ECO:0007669"/>
    <property type="project" value="UniProtKB-KW"/>
</dbReference>
<dbReference type="OrthoDB" id="9809491at2"/>
<evidence type="ECO:0000256" key="6">
    <source>
        <dbReference type="ARBA" id="ARBA00022840"/>
    </source>
</evidence>
<dbReference type="EMBL" id="ACKS01000111">
    <property type="protein sequence ID" value="EFA42777.1"/>
    <property type="molecule type" value="Genomic_DNA"/>
</dbReference>
<comment type="caution">
    <text evidence="12">The sequence shown here is derived from an EMBL/GenBank/DDBJ whole genome shotgun (WGS) entry which is preliminary data.</text>
</comment>
<keyword evidence="8 11" id="KW-1133">Transmembrane helix</keyword>
<evidence type="ECO:0000256" key="9">
    <source>
        <dbReference type="ARBA" id="ARBA00023065"/>
    </source>
</evidence>
<name>D1Q0S1_9BACT</name>
<keyword evidence="9 11" id="KW-0406">Ion transport</keyword>
<evidence type="ECO:0000256" key="2">
    <source>
        <dbReference type="ARBA" id="ARBA00022475"/>
    </source>
</evidence>
<evidence type="ECO:0000256" key="8">
    <source>
        <dbReference type="ARBA" id="ARBA00022989"/>
    </source>
</evidence>
<keyword evidence="4 11" id="KW-0812">Transmembrane</keyword>
<dbReference type="HAMAP" id="MF_00276">
    <property type="entry name" value="KdpC"/>
    <property type="match status" value="1"/>
</dbReference>
<keyword evidence="1 11" id="KW-0813">Transport</keyword>
<reference evidence="12 13" key="1">
    <citation type="submission" date="2009-10" db="EMBL/GenBank/DDBJ databases">
        <authorList>
            <person name="Qin X."/>
            <person name="Bachman B."/>
            <person name="Battles P."/>
            <person name="Bell A."/>
            <person name="Bess C."/>
            <person name="Bickham C."/>
            <person name="Chaboub L."/>
            <person name="Chen D."/>
            <person name="Coyle M."/>
            <person name="Deiros D.R."/>
            <person name="Dinh H."/>
            <person name="Forbes L."/>
            <person name="Fowler G."/>
            <person name="Francisco L."/>
            <person name="Fu Q."/>
            <person name="Gubbala S."/>
            <person name="Hale W."/>
            <person name="Han Y."/>
            <person name="Hemphill L."/>
            <person name="Highlander S.K."/>
            <person name="Hirani K."/>
            <person name="Hogues M."/>
            <person name="Jackson L."/>
            <person name="Jakkamsetti A."/>
            <person name="Javaid M."/>
            <person name="Jiang H."/>
            <person name="Korchina V."/>
            <person name="Kovar C."/>
            <person name="Lara F."/>
            <person name="Lee S."/>
            <person name="Mata R."/>
            <person name="Mathew T."/>
            <person name="Moen C."/>
            <person name="Morales K."/>
            <person name="Munidasa M."/>
            <person name="Nazareth L."/>
            <person name="Ngo R."/>
            <person name="Nguyen L."/>
            <person name="Okwuonu G."/>
            <person name="Ongeri F."/>
            <person name="Patil S."/>
            <person name="Petrosino J."/>
            <person name="Pham C."/>
            <person name="Pham P."/>
            <person name="Pu L.-L."/>
            <person name="Puazo M."/>
            <person name="Raj R."/>
            <person name="Reid J."/>
            <person name="Rouhana J."/>
            <person name="Saada N."/>
            <person name="Shang Y."/>
            <person name="Simmons D."/>
            <person name="Thornton R."/>
            <person name="Warren J."/>
            <person name="Weissenberger G."/>
            <person name="Zhang J."/>
            <person name="Zhang L."/>
            <person name="Zhou C."/>
            <person name="Zhu D."/>
            <person name="Muzny D."/>
            <person name="Worley K."/>
            <person name="Gibbs R."/>
        </authorList>
    </citation>
    <scope>NUCLEOTIDE SEQUENCE [LARGE SCALE GENOMIC DNA]</scope>
    <source>
        <strain evidence="12 13">DSM 17361</strain>
    </source>
</reference>
<dbReference type="PIRSF" id="PIRSF001296">
    <property type="entry name" value="K_ATPase_KdpC"/>
    <property type="match status" value="1"/>
</dbReference>
<keyword evidence="12" id="KW-0378">Hydrolase</keyword>
<dbReference type="Pfam" id="PF02669">
    <property type="entry name" value="KdpC"/>
    <property type="match status" value="1"/>
</dbReference>
<keyword evidence="2 11" id="KW-1003">Cell membrane</keyword>
<evidence type="ECO:0000313" key="12">
    <source>
        <dbReference type="EMBL" id="EFA42777.1"/>
    </source>
</evidence>
<keyword evidence="6 11" id="KW-0067">ATP-binding</keyword>
<keyword evidence="7 11" id="KW-0630">Potassium</keyword>
<evidence type="ECO:0000256" key="11">
    <source>
        <dbReference type="HAMAP-Rule" id="MF_00276"/>
    </source>
</evidence>
<evidence type="ECO:0000256" key="7">
    <source>
        <dbReference type="ARBA" id="ARBA00022958"/>
    </source>
</evidence>
<keyword evidence="5 11" id="KW-0547">Nucleotide-binding</keyword>
<evidence type="ECO:0000256" key="10">
    <source>
        <dbReference type="ARBA" id="ARBA00023136"/>
    </source>
</evidence>
<dbReference type="AlphaFoldDB" id="D1Q0S1"/>
<comment type="subcellular location">
    <subcellularLocation>
        <location evidence="11">Cell membrane</location>
        <topology evidence="11">Single-pass membrane protein</topology>
    </subcellularLocation>
</comment>
<dbReference type="NCBIfam" id="NF010606">
    <property type="entry name" value="PRK14002.1"/>
    <property type="match status" value="1"/>
</dbReference>
<dbReference type="GO" id="GO:0005524">
    <property type="term" value="F:ATP binding"/>
    <property type="evidence" value="ECO:0007669"/>
    <property type="project" value="UniProtKB-UniRule"/>
</dbReference>
<dbReference type="GeneID" id="93330220"/>
<comment type="function">
    <text evidence="11">Part of the high-affinity ATP-driven potassium transport (or Kdp) system, which catalyzes the hydrolysis of ATP coupled with the electrogenic transport of potassium into the cytoplasm. This subunit acts as a catalytic chaperone that increases the ATP-binding affinity of the ATP-hydrolyzing subunit KdpB by the formation of a transient KdpB/KdpC/ATP ternary complex.</text>
</comment>
<keyword evidence="3 11" id="KW-0633">Potassium transport</keyword>
<dbReference type="InterPro" id="IPR003820">
    <property type="entry name" value="KdpC"/>
</dbReference>
<dbReference type="Proteomes" id="UP000003160">
    <property type="component" value="Unassembled WGS sequence"/>
</dbReference>
<keyword evidence="10 11" id="KW-0472">Membrane</keyword>
<dbReference type="NCBIfam" id="NF001454">
    <property type="entry name" value="PRK00315.1"/>
    <property type="match status" value="1"/>
</dbReference>
<dbReference type="PANTHER" id="PTHR30042">
    <property type="entry name" value="POTASSIUM-TRANSPORTING ATPASE C CHAIN"/>
    <property type="match status" value="1"/>
</dbReference>
<evidence type="ECO:0000256" key="1">
    <source>
        <dbReference type="ARBA" id="ARBA00022448"/>
    </source>
</evidence>
<dbReference type="GO" id="GO:0005886">
    <property type="term" value="C:plasma membrane"/>
    <property type="evidence" value="ECO:0007669"/>
    <property type="project" value="UniProtKB-SubCell"/>
</dbReference>
<sequence length="196" mass="21455">MKNFIVAFRLTMVLCMFLYLGYVMVLWIFGKVAGPGNGNAEVVEVDGKVVGVANVGQYFTKDIYFWGRPSCAGDGYDAANSCGSNKGPTNPEYLVEVETRIDSFLIHHPYLERKDVPAEMVTASGSGLDPDITPQSARVQVKRVAAARHLDEKQVATLVEKSIERPLLGLFGPAKVNVLKLNVALDKLKPILISQK</sequence>
<keyword evidence="13" id="KW-1185">Reference proteome</keyword>
<feature type="transmembrane region" description="Helical" evidence="11">
    <location>
        <begin position="6"/>
        <end position="29"/>
    </location>
</feature>
<evidence type="ECO:0000256" key="5">
    <source>
        <dbReference type="ARBA" id="ARBA00022741"/>
    </source>
</evidence>
<dbReference type="eggNOG" id="COG2156">
    <property type="taxonomic scope" value="Bacteria"/>
</dbReference>
<dbReference type="RefSeq" id="WP_004347518.1">
    <property type="nucleotide sequence ID" value="NZ_GG704783.1"/>
</dbReference>
<accession>D1Q0S1</accession>
<protein>
    <recommendedName>
        <fullName evidence="11">Potassium-transporting ATPase KdpC subunit</fullName>
    </recommendedName>
    <alternativeName>
        <fullName evidence="11">ATP phosphohydrolase [potassium-transporting] C chain</fullName>
    </alternativeName>
    <alternativeName>
        <fullName evidence="11">Potassium-binding and translocating subunit C</fullName>
    </alternativeName>
    <alternativeName>
        <fullName evidence="11">Potassium-translocating ATPase C chain</fullName>
    </alternativeName>
</protein>
<dbReference type="GO" id="GO:0008556">
    <property type="term" value="F:P-type potassium transmembrane transporter activity"/>
    <property type="evidence" value="ECO:0007669"/>
    <property type="project" value="InterPro"/>
</dbReference>
<dbReference type="HOGENOM" id="CLU_077094_1_0_10"/>
<proteinExistence type="inferred from homology"/>
<evidence type="ECO:0000256" key="4">
    <source>
        <dbReference type="ARBA" id="ARBA00022692"/>
    </source>
</evidence>
<evidence type="ECO:0000256" key="3">
    <source>
        <dbReference type="ARBA" id="ARBA00022538"/>
    </source>
</evidence>